<name>A0A645GUY8_9ZZZZ</name>
<reference evidence="1" key="1">
    <citation type="submission" date="2019-08" db="EMBL/GenBank/DDBJ databases">
        <authorList>
            <person name="Kucharzyk K."/>
            <person name="Murdoch R.W."/>
            <person name="Higgins S."/>
            <person name="Loffler F."/>
        </authorList>
    </citation>
    <scope>NUCLEOTIDE SEQUENCE</scope>
</reference>
<evidence type="ECO:0000313" key="1">
    <source>
        <dbReference type="EMBL" id="MPN30595.1"/>
    </source>
</evidence>
<comment type="caution">
    <text evidence="1">The sequence shown here is derived from an EMBL/GenBank/DDBJ whole genome shotgun (WGS) entry which is preliminary data.</text>
</comment>
<sequence length="164" mass="15598">MDSVAAAAGGGAGAGGDGVVSAGTLLFRDRHGRRHRRSGGRPGHSCLCGQSRDDGIAPGGAADPGIADRLPDFGGGVLAAAFHRYSRLPPAGLFCRGGVGGEFAADAAGVAGFDAQAGCSGDSGRAVGAGAALAQVGVAAVDIADAAGLVGLARVAVQGRHGGV</sequence>
<accession>A0A645GUY8</accession>
<dbReference type="AlphaFoldDB" id="A0A645GUY8"/>
<gene>
    <name evidence="1" type="ORF">SDC9_178066</name>
</gene>
<proteinExistence type="predicted"/>
<organism evidence="1">
    <name type="scientific">bioreactor metagenome</name>
    <dbReference type="NCBI Taxonomy" id="1076179"/>
    <lineage>
        <taxon>unclassified sequences</taxon>
        <taxon>metagenomes</taxon>
        <taxon>ecological metagenomes</taxon>
    </lineage>
</organism>
<protein>
    <submittedName>
        <fullName evidence="1">Uncharacterized protein</fullName>
    </submittedName>
</protein>
<dbReference type="EMBL" id="VSSQ01081760">
    <property type="protein sequence ID" value="MPN30595.1"/>
    <property type="molecule type" value="Genomic_DNA"/>
</dbReference>